<feature type="region of interest" description="Disordered" evidence="1">
    <location>
        <begin position="141"/>
        <end position="176"/>
    </location>
</feature>
<dbReference type="AlphaFoldDB" id="A0A564YWA7"/>
<name>A0A564YWA7_HYMDI</name>
<gene>
    <name evidence="2" type="ORF">WMSIL1_LOCUS10280</name>
</gene>
<sequence length="235" mass="25706">DDFIGYIVSSDKVNASLEKICRLFLQELLRTGIIFDDDSMRRCKSNYHMSLAYGFQSSNRTTLGELQDSYNVKNQVSVSWTLDLFSADSRLSTPDSELYEMQTTLEVDDLLFTSLALEANPPSSPEIGQIILVDHLSSSESSAGAGRTPDSDSLQPVPFQEMSLNDPTSASSVSPHTPTTLAYSVGDKVLLIGSCNLHGRYGAPVGLNLNSGLTGVFSLASARKIPKWYAWVTHR</sequence>
<keyword evidence="3" id="KW-1185">Reference proteome</keyword>
<evidence type="ECO:0000313" key="2">
    <source>
        <dbReference type="EMBL" id="VUZ51557.1"/>
    </source>
</evidence>
<evidence type="ECO:0000256" key="1">
    <source>
        <dbReference type="SAM" id="MobiDB-lite"/>
    </source>
</evidence>
<protein>
    <submittedName>
        <fullName evidence="2">Uncharacterized protein</fullName>
    </submittedName>
</protein>
<evidence type="ECO:0000313" key="3">
    <source>
        <dbReference type="Proteomes" id="UP000321570"/>
    </source>
</evidence>
<reference evidence="2 3" key="1">
    <citation type="submission" date="2019-07" db="EMBL/GenBank/DDBJ databases">
        <authorList>
            <person name="Jastrzebski P J."/>
            <person name="Paukszto L."/>
            <person name="Jastrzebski P J."/>
        </authorList>
    </citation>
    <scope>NUCLEOTIDE SEQUENCE [LARGE SCALE GENOMIC DNA]</scope>
    <source>
        <strain evidence="2 3">WMS-il1</strain>
    </source>
</reference>
<dbReference type="Proteomes" id="UP000321570">
    <property type="component" value="Unassembled WGS sequence"/>
</dbReference>
<feature type="compositionally biased region" description="Polar residues" evidence="1">
    <location>
        <begin position="162"/>
        <end position="176"/>
    </location>
</feature>
<organism evidence="2 3">
    <name type="scientific">Hymenolepis diminuta</name>
    <name type="common">Rat tapeworm</name>
    <dbReference type="NCBI Taxonomy" id="6216"/>
    <lineage>
        <taxon>Eukaryota</taxon>
        <taxon>Metazoa</taxon>
        <taxon>Spiralia</taxon>
        <taxon>Lophotrochozoa</taxon>
        <taxon>Platyhelminthes</taxon>
        <taxon>Cestoda</taxon>
        <taxon>Eucestoda</taxon>
        <taxon>Cyclophyllidea</taxon>
        <taxon>Hymenolepididae</taxon>
        <taxon>Hymenolepis</taxon>
    </lineage>
</organism>
<feature type="non-terminal residue" evidence="2">
    <location>
        <position position="1"/>
    </location>
</feature>
<accession>A0A564YWA7</accession>
<proteinExistence type="predicted"/>
<dbReference type="EMBL" id="CABIJS010000444">
    <property type="protein sequence ID" value="VUZ51557.1"/>
    <property type="molecule type" value="Genomic_DNA"/>
</dbReference>